<keyword evidence="1 5" id="KW-0808">Transferase</keyword>
<keyword evidence="6" id="KW-1185">Reference proteome</keyword>
<dbReference type="PANTHER" id="PTHR10434:SF55">
    <property type="entry name" value="POSSIBLE ACYLTRANSFERASE"/>
    <property type="match status" value="1"/>
</dbReference>
<feature type="region of interest" description="Disordered" evidence="3">
    <location>
        <begin position="201"/>
        <end position="237"/>
    </location>
</feature>
<dbReference type="SMART" id="SM00563">
    <property type="entry name" value="PlsC"/>
    <property type="match status" value="1"/>
</dbReference>
<dbReference type="RefSeq" id="WP_013016030.1">
    <property type="nucleotide sequence ID" value="NC_013947.1"/>
</dbReference>
<dbReference type="EMBL" id="CP001778">
    <property type="protein sequence ID" value="ADD40459.1"/>
    <property type="molecule type" value="Genomic_DNA"/>
</dbReference>
<dbReference type="SUPFAM" id="SSF69593">
    <property type="entry name" value="Glycerol-3-phosphate (1)-acyltransferase"/>
    <property type="match status" value="1"/>
</dbReference>
<accession>D3Q7V4</accession>
<proteinExistence type="predicted"/>
<dbReference type="Pfam" id="PF01553">
    <property type="entry name" value="Acyltransferase"/>
    <property type="match status" value="1"/>
</dbReference>
<dbReference type="GO" id="GO:0005886">
    <property type="term" value="C:plasma membrane"/>
    <property type="evidence" value="ECO:0007669"/>
    <property type="project" value="TreeGrafter"/>
</dbReference>
<evidence type="ECO:0000313" key="6">
    <source>
        <dbReference type="Proteomes" id="UP000000844"/>
    </source>
</evidence>
<gene>
    <name evidence="5" type="ordered locus">Snas_0747</name>
</gene>
<dbReference type="HOGENOM" id="CLU_027938_4_4_11"/>
<dbReference type="eggNOG" id="COG0204">
    <property type="taxonomic scope" value="Bacteria"/>
</dbReference>
<name>D3Q7V4_STANL</name>
<dbReference type="CDD" id="cd07989">
    <property type="entry name" value="LPLAT_AGPAT-like"/>
    <property type="match status" value="1"/>
</dbReference>
<feature type="domain" description="Phospholipid/glycerol acyltransferase" evidence="4">
    <location>
        <begin position="38"/>
        <end position="153"/>
    </location>
</feature>
<evidence type="ECO:0000259" key="4">
    <source>
        <dbReference type="SMART" id="SM00563"/>
    </source>
</evidence>
<evidence type="ECO:0000256" key="2">
    <source>
        <dbReference type="ARBA" id="ARBA00023315"/>
    </source>
</evidence>
<dbReference type="KEGG" id="sna:Snas_0747"/>
<dbReference type="AlphaFoldDB" id="D3Q7V4"/>
<dbReference type="Proteomes" id="UP000000844">
    <property type="component" value="Chromosome"/>
</dbReference>
<dbReference type="GO" id="GO:0003841">
    <property type="term" value="F:1-acylglycerol-3-phosphate O-acyltransferase activity"/>
    <property type="evidence" value="ECO:0007669"/>
    <property type="project" value="TreeGrafter"/>
</dbReference>
<evidence type="ECO:0000256" key="3">
    <source>
        <dbReference type="SAM" id="MobiDB-lite"/>
    </source>
</evidence>
<dbReference type="GO" id="GO:0006654">
    <property type="term" value="P:phosphatidic acid biosynthetic process"/>
    <property type="evidence" value="ECO:0007669"/>
    <property type="project" value="TreeGrafter"/>
</dbReference>
<protein>
    <submittedName>
        <fullName evidence="5">Phospholipid/glycerol acyltransferase</fullName>
    </submittedName>
</protein>
<dbReference type="InterPro" id="IPR002123">
    <property type="entry name" value="Plipid/glycerol_acylTrfase"/>
</dbReference>
<dbReference type="OrthoDB" id="3210041at2"/>
<evidence type="ECO:0000313" key="5">
    <source>
        <dbReference type="EMBL" id="ADD40459.1"/>
    </source>
</evidence>
<dbReference type="PANTHER" id="PTHR10434">
    <property type="entry name" value="1-ACYL-SN-GLYCEROL-3-PHOSPHATE ACYLTRANSFERASE"/>
    <property type="match status" value="1"/>
</dbReference>
<keyword evidence="2 5" id="KW-0012">Acyltransferase</keyword>
<dbReference type="STRING" id="446470.Snas_0747"/>
<organism evidence="5 6">
    <name type="scientific">Stackebrandtia nassauensis (strain DSM 44728 / CIP 108903 / NRRL B-16338 / NBRC 102104 / LLR-40K-21)</name>
    <dbReference type="NCBI Taxonomy" id="446470"/>
    <lineage>
        <taxon>Bacteria</taxon>
        <taxon>Bacillati</taxon>
        <taxon>Actinomycetota</taxon>
        <taxon>Actinomycetes</taxon>
        <taxon>Glycomycetales</taxon>
        <taxon>Glycomycetaceae</taxon>
        <taxon>Stackebrandtia</taxon>
    </lineage>
</organism>
<sequence>MPELVYPPVVGTAKAVLRLMDWHMDAVGAEHLPRAGGAVVACNHVSYLDYIFLGLTVTRHTGRYVRFMAKREIFDNAIGGPFMRSMNHISVDRSHGGGAYAEAEAALGRGEIIGVFPEATISQSFTVKKLKSGAARLAVARQVPLVPMAVWGGQRLWTKGHPRDFRRHVPISVTIGEPLRPSATDNPDDVTAELRERMSTLSQNVQRNYPERPIGETDNWWQPAYLGGSAPESEPPG</sequence>
<evidence type="ECO:0000256" key="1">
    <source>
        <dbReference type="ARBA" id="ARBA00022679"/>
    </source>
</evidence>
<reference evidence="5 6" key="1">
    <citation type="journal article" date="2009" name="Stand. Genomic Sci.">
        <title>Complete genome sequence of Stackebrandtia nassauensis type strain (LLR-40K-21).</title>
        <authorList>
            <person name="Munk C."/>
            <person name="Lapidus A."/>
            <person name="Copeland A."/>
            <person name="Jando M."/>
            <person name="Mayilraj S."/>
            <person name="Glavina Del Rio T."/>
            <person name="Nolan M."/>
            <person name="Chen F."/>
            <person name="Lucas S."/>
            <person name="Tice H."/>
            <person name="Cheng J.F."/>
            <person name="Han C."/>
            <person name="Detter J.C."/>
            <person name="Bruce D."/>
            <person name="Goodwin L."/>
            <person name="Chain P."/>
            <person name="Pitluck S."/>
            <person name="Goker M."/>
            <person name="Ovchinikova G."/>
            <person name="Pati A."/>
            <person name="Ivanova N."/>
            <person name="Mavromatis K."/>
            <person name="Chen A."/>
            <person name="Palaniappan K."/>
            <person name="Land M."/>
            <person name="Hauser L."/>
            <person name="Chang Y.J."/>
            <person name="Jeffries C.D."/>
            <person name="Bristow J."/>
            <person name="Eisen J.A."/>
            <person name="Markowitz V."/>
            <person name="Hugenholtz P."/>
            <person name="Kyrpides N.C."/>
            <person name="Klenk H.P."/>
        </authorList>
    </citation>
    <scope>NUCLEOTIDE SEQUENCE [LARGE SCALE GENOMIC DNA]</scope>
    <source>
        <strain evidence="6">DSM 44728 / CIP 108903 / NRRL B-16338 / NBRC 102104 / LLR-40K-21</strain>
    </source>
</reference>